<keyword evidence="4" id="KW-1185">Reference proteome</keyword>
<dbReference type="RefSeq" id="WP_141790333.1">
    <property type="nucleotide sequence ID" value="NZ_BAAAKX010000019.1"/>
</dbReference>
<proteinExistence type="inferred from homology"/>
<keyword evidence="3" id="KW-0282">Flagellum</keyword>
<dbReference type="AlphaFoldDB" id="A0A542Z9I9"/>
<keyword evidence="3" id="KW-0969">Cilium</keyword>
<comment type="similarity">
    <text evidence="1">Belongs to the FlgD family.</text>
</comment>
<reference evidence="3 4" key="1">
    <citation type="submission" date="2019-06" db="EMBL/GenBank/DDBJ databases">
        <title>Sequencing the genomes of 1000 actinobacteria strains.</title>
        <authorList>
            <person name="Klenk H.-P."/>
        </authorList>
    </citation>
    <scope>NUCLEOTIDE SEQUENCE [LARGE SCALE GENOMIC DNA]</scope>
    <source>
        <strain evidence="3 4">DSM 18082</strain>
    </source>
</reference>
<name>A0A542Z9I9_9MICO</name>
<evidence type="ECO:0000256" key="1">
    <source>
        <dbReference type="ARBA" id="ARBA00010577"/>
    </source>
</evidence>
<comment type="caution">
    <text evidence="3">The sequence shown here is derived from an EMBL/GenBank/DDBJ whole genome shotgun (WGS) entry which is preliminary data.</text>
</comment>
<dbReference type="GO" id="GO:0044781">
    <property type="term" value="P:bacterial-type flagellum organization"/>
    <property type="evidence" value="ECO:0007669"/>
    <property type="project" value="UniProtKB-KW"/>
</dbReference>
<sequence>MTDAIGATGAYAAAAAASTTSSSGTSATGFNAMGSDAFLKLLVAQLKYQDPSHPADGTQMLGQSAQFQMVEKLQQMADQNTQLLAEQQTLASVGLVGRTVAYSDSGHAASGVVSSVRFSPGGPVLTIGSTEVPLTAVTEVRSS</sequence>
<evidence type="ECO:0000256" key="2">
    <source>
        <dbReference type="ARBA" id="ARBA00022795"/>
    </source>
</evidence>
<dbReference type="InterPro" id="IPR005648">
    <property type="entry name" value="FlgD"/>
</dbReference>
<keyword evidence="2" id="KW-1005">Bacterial flagellum biogenesis</keyword>
<gene>
    <name evidence="3" type="ORF">FB474_3750</name>
</gene>
<protein>
    <submittedName>
        <fullName evidence="3">Flagellar basal-body rod modification protein FlgD</fullName>
    </submittedName>
</protein>
<organism evidence="3 4">
    <name type="scientific">Oryzihumus leptocrescens</name>
    <dbReference type="NCBI Taxonomy" id="297536"/>
    <lineage>
        <taxon>Bacteria</taxon>
        <taxon>Bacillati</taxon>
        <taxon>Actinomycetota</taxon>
        <taxon>Actinomycetes</taxon>
        <taxon>Micrococcales</taxon>
        <taxon>Intrasporangiaceae</taxon>
        <taxon>Oryzihumus</taxon>
    </lineage>
</organism>
<evidence type="ECO:0000313" key="4">
    <source>
        <dbReference type="Proteomes" id="UP000319514"/>
    </source>
</evidence>
<dbReference type="Proteomes" id="UP000319514">
    <property type="component" value="Unassembled WGS sequence"/>
</dbReference>
<keyword evidence="3" id="KW-0966">Cell projection</keyword>
<dbReference type="OrthoDB" id="9785233at2"/>
<evidence type="ECO:0000313" key="3">
    <source>
        <dbReference type="EMBL" id="TQL56982.1"/>
    </source>
</evidence>
<accession>A0A542Z9I9</accession>
<dbReference type="Pfam" id="PF03963">
    <property type="entry name" value="FlgD"/>
    <property type="match status" value="1"/>
</dbReference>
<dbReference type="EMBL" id="VFOQ01000002">
    <property type="protein sequence ID" value="TQL56982.1"/>
    <property type="molecule type" value="Genomic_DNA"/>
</dbReference>